<dbReference type="Proteomes" id="UP000295674">
    <property type="component" value="Unassembled WGS sequence"/>
</dbReference>
<evidence type="ECO:0000313" key="1">
    <source>
        <dbReference type="EMBL" id="TDC99890.1"/>
    </source>
</evidence>
<organism evidence="1 2">
    <name type="scientific">Saccharopolyspora terrae</name>
    <dbReference type="NCBI Taxonomy" id="2530384"/>
    <lineage>
        <taxon>Bacteria</taxon>
        <taxon>Bacillati</taxon>
        <taxon>Actinomycetota</taxon>
        <taxon>Actinomycetes</taxon>
        <taxon>Pseudonocardiales</taxon>
        <taxon>Pseudonocardiaceae</taxon>
        <taxon>Saccharopolyspora</taxon>
    </lineage>
</organism>
<gene>
    <name evidence="1" type="ORF">E1181_28575</name>
</gene>
<dbReference type="OrthoDB" id="5096051at2"/>
<protein>
    <recommendedName>
        <fullName evidence="3">Tetratricopeptide repeat protein</fullName>
    </recommendedName>
</protein>
<dbReference type="EMBL" id="SMKS01000088">
    <property type="protein sequence ID" value="TDC99890.1"/>
    <property type="molecule type" value="Genomic_DNA"/>
</dbReference>
<accession>A0A4R4V5F6</accession>
<keyword evidence="2" id="KW-1185">Reference proteome</keyword>
<reference evidence="1 2" key="1">
    <citation type="submission" date="2019-03" db="EMBL/GenBank/DDBJ databases">
        <title>Draft genome sequences of novel Actinobacteria.</title>
        <authorList>
            <person name="Sahin N."/>
            <person name="Ay H."/>
            <person name="Saygin H."/>
        </authorList>
    </citation>
    <scope>NUCLEOTIDE SEQUENCE [LARGE SCALE GENOMIC DNA]</scope>
    <source>
        <strain evidence="1 2">16K309</strain>
    </source>
</reference>
<comment type="caution">
    <text evidence="1">The sequence shown here is derived from an EMBL/GenBank/DDBJ whole genome shotgun (WGS) entry which is preliminary data.</text>
</comment>
<evidence type="ECO:0000313" key="2">
    <source>
        <dbReference type="Proteomes" id="UP000295674"/>
    </source>
</evidence>
<proteinExistence type="predicted"/>
<evidence type="ECO:0008006" key="3">
    <source>
        <dbReference type="Google" id="ProtNLM"/>
    </source>
</evidence>
<dbReference type="AlphaFoldDB" id="A0A4R4V5F6"/>
<sequence length="356" mass="39444">MNAFDEYLERLSDDEIAELERVNDNYLAAAAMEPGIEQEKILDALYADAAKLDSALHMVLARMFQLFSVFQRGAHAEGFRLFVPTMELLKQRRHEIPENATESMSSMVFQPLSVMLDDPAVPRATVEGFLNQLEQETRSTGHGAAELAVARAYWHAHTGERDAAEDWMDRWLADGSNWWAPEKTMTIGLMSAIIGTFDAGEALRELDLRVPGMVGPPHRVMNIRVDRAGYLAVCGKHDDAWQALTAAIDGQELDAVAERCASWAVVRAADGAPENSGDDSPGAREIVAAAEENIDTTSLDAVEDVAAVARFHLLRGDRARGERRRAEAYERARAYDVRNGTGHHAALLDRRWFADV</sequence>
<name>A0A4R4V5F6_9PSEU</name>
<dbReference type="RefSeq" id="WP_132679522.1">
    <property type="nucleotide sequence ID" value="NZ_SMKS01000088.1"/>
</dbReference>